<evidence type="ECO:0008006" key="3">
    <source>
        <dbReference type="Google" id="ProtNLM"/>
    </source>
</evidence>
<dbReference type="Proteomes" id="UP000256964">
    <property type="component" value="Unassembled WGS sequence"/>
</dbReference>
<sequence>MHLNYVQHSEISKLTAAMTTMTVEWSSASTTPIDLPIELWLAIIRHITDTSTMVQMMHVNRAFCREIEPLLYREVHIGSHHGAGLFLRALSGSSGHHYVQLVNALTVMSDDAELEPFAHRTSRSLDGPPDAQEGNYMEILQTQFPKLRRFVTDISGRPLFKFLLKHSDTLEGLRVPNIYVAPATRSKLRFGCLRSLSCPQPVLTNMEAPSLTHLHLPSLESIPKLLSEPASPFGARLMSLRIGVSTLLIRRGGDTRSGSLDGVVARFPRLRYLQIDMPFTAVPTFSGLPQMQNLWARGPKSNPADVARTGARRTPGSPLAIGWVFLDPIRGIHPGNSAVDVATWLKYLNKAALDVLVEWRDLVDRIVYRHAMIQPVSVMLDETGSALIRKEDREMCEDYWELVPPRQGR</sequence>
<reference evidence="1 2" key="1">
    <citation type="journal article" date="2018" name="Biotechnol. Biofuels">
        <title>Integrative visual omics of the white-rot fungus Polyporus brumalis exposes the biotechnological potential of its oxidative enzymes for delignifying raw plant biomass.</title>
        <authorList>
            <person name="Miyauchi S."/>
            <person name="Rancon A."/>
            <person name="Drula E."/>
            <person name="Hage H."/>
            <person name="Chaduli D."/>
            <person name="Favel A."/>
            <person name="Grisel S."/>
            <person name="Henrissat B."/>
            <person name="Herpoel-Gimbert I."/>
            <person name="Ruiz-Duenas F.J."/>
            <person name="Chevret D."/>
            <person name="Hainaut M."/>
            <person name="Lin J."/>
            <person name="Wang M."/>
            <person name="Pangilinan J."/>
            <person name="Lipzen A."/>
            <person name="Lesage-Meessen L."/>
            <person name="Navarro D."/>
            <person name="Riley R."/>
            <person name="Grigoriev I.V."/>
            <person name="Zhou S."/>
            <person name="Raouche S."/>
            <person name="Rosso M.N."/>
        </authorList>
    </citation>
    <scope>NUCLEOTIDE SEQUENCE [LARGE SCALE GENOMIC DNA]</scope>
    <source>
        <strain evidence="1 2">BRFM 1820</strain>
    </source>
</reference>
<evidence type="ECO:0000313" key="1">
    <source>
        <dbReference type="EMBL" id="RDX48527.1"/>
    </source>
</evidence>
<accession>A0A371D7K9</accession>
<gene>
    <name evidence="1" type="ORF">OH76DRAFT_660631</name>
</gene>
<proteinExistence type="predicted"/>
<keyword evidence="2" id="KW-1185">Reference proteome</keyword>
<name>A0A371D7K9_9APHY</name>
<dbReference type="AlphaFoldDB" id="A0A371D7K9"/>
<organism evidence="1 2">
    <name type="scientific">Lentinus brumalis</name>
    <dbReference type="NCBI Taxonomy" id="2498619"/>
    <lineage>
        <taxon>Eukaryota</taxon>
        <taxon>Fungi</taxon>
        <taxon>Dikarya</taxon>
        <taxon>Basidiomycota</taxon>
        <taxon>Agaricomycotina</taxon>
        <taxon>Agaricomycetes</taxon>
        <taxon>Polyporales</taxon>
        <taxon>Polyporaceae</taxon>
        <taxon>Lentinus</taxon>
    </lineage>
</organism>
<dbReference type="OrthoDB" id="2755675at2759"/>
<protein>
    <recommendedName>
        <fullName evidence="3">F-box domain-containing protein</fullName>
    </recommendedName>
</protein>
<evidence type="ECO:0000313" key="2">
    <source>
        <dbReference type="Proteomes" id="UP000256964"/>
    </source>
</evidence>
<dbReference type="EMBL" id="KZ857411">
    <property type="protein sequence ID" value="RDX48527.1"/>
    <property type="molecule type" value="Genomic_DNA"/>
</dbReference>